<comment type="subcellular location">
    <subcellularLocation>
        <location evidence="1 9">Cell inner membrane</location>
        <topology evidence="1 9">Multi-pass membrane protein</topology>
    </subcellularLocation>
</comment>
<evidence type="ECO:0000256" key="6">
    <source>
        <dbReference type="ARBA" id="ARBA00022989"/>
    </source>
</evidence>
<dbReference type="PANTHER" id="PTHR35011:SF4">
    <property type="entry name" value="SLL1102 PROTEIN"/>
    <property type="match status" value="1"/>
</dbReference>
<proteinExistence type="inferred from homology"/>
<keyword evidence="4 9" id="KW-0997">Cell inner membrane</keyword>
<dbReference type="AlphaFoldDB" id="A0A4V5MT13"/>
<evidence type="ECO:0000256" key="1">
    <source>
        <dbReference type="ARBA" id="ARBA00004429"/>
    </source>
</evidence>
<comment type="function">
    <text evidence="9">Part of the tripartite ATP-independent periplasmic (TRAP) transport system.</text>
</comment>
<dbReference type="RefSeq" id="WP_136857584.1">
    <property type="nucleotide sequence ID" value="NZ_JBKBLO010000017.1"/>
</dbReference>
<evidence type="ECO:0000256" key="3">
    <source>
        <dbReference type="ARBA" id="ARBA00022475"/>
    </source>
</evidence>
<keyword evidence="12" id="KW-1185">Reference proteome</keyword>
<evidence type="ECO:0000256" key="7">
    <source>
        <dbReference type="ARBA" id="ARBA00023136"/>
    </source>
</evidence>
<dbReference type="InterPro" id="IPR055348">
    <property type="entry name" value="DctQ"/>
</dbReference>
<evidence type="ECO:0000256" key="5">
    <source>
        <dbReference type="ARBA" id="ARBA00022692"/>
    </source>
</evidence>
<evidence type="ECO:0000256" key="9">
    <source>
        <dbReference type="RuleBase" id="RU369079"/>
    </source>
</evidence>
<protein>
    <recommendedName>
        <fullName evidence="9">TRAP transporter small permease protein</fullName>
    </recommendedName>
</protein>
<evidence type="ECO:0000313" key="12">
    <source>
        <dbReference type="Proteomes" id="UP000306223"/>
    </source>
</evidence>
<evidence type="ECO:0000256" key="4">
    <source>
        <dbReference type="ARBA" id="ARBA00022519"/>
    </source>
</evidence>
<comment type="subunit">
    <text evidence="9">The complex comprises the extracytoplasmic solute receptor protein and the two transmembrane proteins.</text>
</comment>
<organism evidence="11 12">
    <name type="scientific">Paracoccus hibiscisoli</name>
    <dbReference type="NCBI Taxonomy" id="2023261"/>
    <lineage>
        <taxon>Bacteria</taxon>
        <taxon>Pseudomonadati</taxon>
        <taxon>Pseudomonadota</taxon>
        <taxon>Alphaproteobacteria</taxon>
        <taxon>Rhodobacterales</taxon>
        <taxon>Paracoccaceae</taxon>
        <taxon>Paracoccus</taxon>
    </lineage>
</organism>
<gene>
    <name evidence="11" type="ORF">FA740_15000</name>
</gene>
<dbReference type="Pfam" id="PF04290">
    <property type="entry name" value="DctQ"/>
    <property type="match status" value="1"/>
</dbReference>
<feature type="transmembrane region" description="Helical" evidence="9">
    <location>
        <begin position="53"/>
        <end position="71"/>
    </location>
</feature>
<feature type="transmembrane region" description="Helical" evidence="9">
    <location>
        <begin position="21"/>
        <end position="38"/>
    </location>
</feature>
<dbReference type="GO" id="GO:0005886">
    <property type="term" value="C:plasma membrane"/>
    <property type="evidence" value="ECO:0007669"/>
    <property type="project" value="UniProtKB-SubCell"/>
</dbReference>
<reference evidence="11 12" key="1">
    <citation type="submission" date="2019-04" db="EMBL/GenBank/DDBJ databases">
        <authorList>
            <person name="Li J."/>
        </authorList>
    </citation>
    <scope>NUCLEOTIDE SEQUENCE [LARGE SCALE GENOMIC DNA]</scope>
    <source>
        <strain evidence="11 12">CCTCC AB2016182</strain>
    </source>
</reference>
<dbReference type="PANTHER" id="PTHR35011">
    <property type="entry name" value="2,3-DIKETO-L-GULONATE TRAP TRANSPORTER SMALL PERMEASE PROTEIN YIAM"/>
    <property type="match status" value="1"/>
</dbReference>
<keyword evidence="7 9" id="KW-0472">Membrane</keyword>
<evidence type="ECO:0000256" key="8">
    <source>
        <dbReference type="ARBA" id="ARBA00038436"/>
    </source>
</evidence>
<comment type="similarity">
    <text evidence="8 9">Belongs to the TRAP transporter small permease family.</text>
</comment>
<name>A0A4V5MT13_9RHOB</name>
<keyword evidence="5 9" id="KW-0812">Transmembrane</keyword>
<accession>A0A4V5MT13</accession>
<dbReference type="EMBL" id="SUNH01000022">
    <property type="protein sequence ID" value="TJZ82418.1"/>
    <property type="molecule type" value="Genomic_DNA"/>
</dbReference>
<dbReference type="InterPro" id="IPR007387">
    <property type="entry name" value="TRAP_DctQ"/>
</dbReference>
<dbReference type="GO" id="GO:0022857">
    <property type="term" value="F:transmembrane transporter activity"/>
    <property type="evidence" value="ECO:0007669"/>
    <property type="project" value="UniProtKB-UniRule"/>
</dbReference>
<feature type="domain" description="Tripartite ATP-independent periplasmic transporters DctQ component" evidence="10">
    <location>
        <begin position="30"/>
        <end position="161"/>
    </location>
</feature>
<feature type="transmembrane region" description="Helical" evidence="9">
    <location>
        <begin position="92"/>
        <end position="114"/>
    </location>
</feature>
<keyword evidence="3" id="KW-1003">Cell membrane</keyword>
<evidence type="ECO:0000313" key="11">
    <source>
        <dbReference type="EMBL" id="TJZ82418.1"/>
    </source>
</evidence>
<keyword evidence="6 9" id="KW-1133">Transmembrane helix</keyword>
<evidence type="ECO:0000256" key="2">
    <source>
        <dbReference type="ARBA" id="ARBA00022448"/>
    </source>
</evidence>
<sequence length="209" mass="23046">MGGLLALSRGIDRVTTVIGRSVAWLILLAILVSAINAISRKLFSLSSNAWLEAQWYLFGGAFMLASAWTLLENEHIRIDVIYGRWSRRAQHWIDVIGTVFFLLPFTAIMLWLTWPAFTRSWFNGEVSMNAGGLALWPARGILVLGFGLLFAQGISELIKKIAVMRGIIPDPHHHEGPHEAGLKEAGLMTAGLTQDQEAAARSADPENRA</sequence>
<evidence type="ECO:0000259" key="10">
    <source>
        <dbReference type="Pfam" id="PF04290"/>
    </source>
</evidence>
<dbReference type="Proteomes" id="UP000306223">
    <property type="component" value="Unassembled WGS sequence"/>
</dbReference>
<dbReference type="OrthoDB" id="9794346at2"/>
<keyword evidence="2 9" id="KW-0813">Transport</keyword>
<comment type="caution">
    <text evidence="11">The sequence shown here is derived from an EMBL/GenBank/DDBJ whole genome shotgun (WGS) entry which is preliminary data.</text>
</comment>
<feature type="transmembrane region" description="Helical" evidence="9">
    <location>
        <begin position="134"/>
        <end position="155"/>
    </location>
</feature>